<accession>A0ABW3UJP8</accession>
<name>A0ABW3UJP8_9BACL</name>
<evidence type="ECO:0008006" key="3">
    <source>
        <dbReference type="Google" id="ProtNLM"/>
    </source>
</evidence>
<dbReference type="InterPro" id="IPR011050">
    <property type="entry name" value="Pectin_lyase_fold/virulence"/>
</dbReference>
<evidence type="ECO:0000313" key="2">
    <source>
        <dbReference type="Proteomes" id="UP001597180"/>
    </source>
</evidence>
<gene>
    <name evidence="1" type="ORF">ACFQ4B_12705</name>
</gene>
<sequence length="638" mass="70432">MLNEAHPSLNEDAAVPGIASWTMEHPSLLQKIGHQAILPPGAAAPAIRIQAYSDIRLALELVCTSGSRVLETPSELRMASGQEQLAAFETASLADGLYEIRICLHSDEQVPVYDSFAFMVMDQDSLSPEQSRIAFLDADGRMTYVPDYKGNRIADFSNCGYKGGGVPIPDVPVRLIVSPSSDEGDDTARIQQAIDEISRMPIGEDGFRGALLLQRGTYRIAGTLYIRESGVVLRGEGQGEDGTILHGTGAARRDLLQVLGSEPSIVEETGTDITDLYVPSGSRTFHVANASGYSIGDTVAVIRYGNADWISAIDMDTITPRPNAGGTKQWAPFELLFDRVITDIEGNRITLDAPVTNAIEARWGGGRLFMYDDKGRIEHVGLEQLRIDSDFNPDITDTQVDGKPGSTTYCADESHTVNFVRLNYVKNAWVRDVTGYHLEHSLVTIDRYAKWVTVQDCTVRDMVSIITGGRRYCFHVTGQLALVQRCDTETARHAFVFDAKVSGPNVFLDSESRIDYNASEPHHRWSVGGLFDNVRSPIYIRDRGWMGSGHGWAGANYVAWNTEGKLTVQQPPTAQNYAIGHAGTKERPFLPNQHDLRPREDGFWDQYGQHVEPRSLYLQQLKERLGDQAVQNISKATV</sequence>
<dbReference type="InterPro" id="IPR012334">
    <property type="entry name" value="Pectin_lyas_fold"/>
</dbReference>
<organism evidence="1 2">
    <name type="scientific">Paenibacillus vulneris</name>
    <dbReference type="NCBI Taxonomy" id="1133364"/>
    <lineage>
        <taxon>Bacteria</taxon>
        <taxon>Bacillati</taxon>
        <taxon>Bacillota</taxon>
        <taxon>Bacilli</taxon>
        <taxon>Bacillales</taxon>
        <taxon>Paenibacillaceae</taxon>
        <taxon>Paenibacillus</taxon>
    </lineage>
</organism>
<dbReference type="SUPFAM" id="SSF51126">
    <property type="entry name" value="Pectin lyase-like"/>
    <property type="match status" value="1"/>
</dbReference>
<dbReference type="EMBL" id="JBHTLU010000014">
    <property type="protein sequence ID" value="MFD1220978.1"/>
    <property type="molecule type" value="Genomic_DNA"/>
</dbReference>
<dbReference type="Proteomes" id="UP001597180">
    <property type="component" value="Unassembled WGS sequence"/>
</dbReference>
<proteinExistence type="predicted"/>
<dbReference type="RefSeq" id="WP_345592003.1">
    <property type="nucleotide sequence ID" value="NZ_BAABJG010000029.1"/>
</dbReference>
<protein>
    <recommendedName>
        <fullName evidence="3">Pectate lyase</fullName>
    </recommendedName>
</protein>
<reference evidence="2" key="1">
    <citation type="journal article" date="2019" name="Int. J. Syst. Evol. Microbiol.">
        <title>The Global Catalogue of Microorganisms (GCM) 10K type strain sequencing project: providing services to taxonomists for standard genome sequencing and annotation.</title>
        <authorList>
            <consortium name="The Broad Institute Genomics Platform"/>
            <consortium name="The Broad Institute Genome Sequencing Center for Infectious Disease"/>
            <person name="Wu L."/>
            <person name="Ma J."/>
        </authorList>
    </citation>
    <scope>NUCLEOTIDE SEQUENCE [LARGE SCALE GENOMIC DNA]</scope>
    <source>
        <strain evidence="2">CCUG 53270</strain>
    </source>
</reference>
<comment type="caution">
    <text evidence="1">The sequence shown here is derived from an EMBL/GenBank/DDBJ whole genome shotgun (WGS) entry which is preliminary data.</text>
</comment>
<keyword evidence="2" id="KW-1185">Reference proteome</keyword>
<dbReference type="Gene3D" id="2.160.20.10">
    <property type="entry name" value="Single-stranded right-handed beta-helix, Pectin lyase-like"/>
    <property type="match status" value="1"/>
</dbReference>
<evidence type="ECO:0000313" key="1">
    <source>
        <dbReference type="EMBL" id="MFD1220978.1"/>
    </source>
</evidence>